<reference evidence="1 2" key="1">
    <citation type="journal article" date="2015" name="Sci. Rep.">
        <title>The power of single molecule real-time sequencing technology in the de novo assembly of a eukaryotic genome.</title>
        <authorList>
            <person name="Sakai H."/>
            <person name="Naito K."/>
            <person name="Ogiso-Tanaka E."/>
            <person name="Takahashi Y."/>
            <person name="Iseki K."/>
            <person name="Muto C."/>
            <person name="Satou K."/>
            <person name="Teruya K."/>
            <person name="Shiroma A."/>
            <person name="Shimoji M."/>
            <person name="Hirano T."/>
            <person name="Itoh T."/>
            <person name="Kaga A."/>
            <person name="Tomooka N."/>
        </authorList>
    </citation>
    <scope>NUCLEOTIDE SEQUENCE [LARGE SCALE GENOMIC DNA]</scope>
    <source>
        <strain evidence="2">cv. Shumari</strain>
    </source>
</reference>
<evidence type="ECO:0000313" key="1">
    <source>
        <dbReference type="EMBL" id="BAT81450.1"/>
    </source>
</evidence>
<name>A0A0S3RLH0_PHAAN</name>
<evidence type="ECO:0000313" key="2">
    <source>
        <dbReference type="Proteomes" id="UP000291084"/>
    </source>
</evidence>
<sequence length="94" mass="11129">PYMLGSFQEISCTFFQTSQVFCLSDVLQHIFLYSRIISFPCQDSDNIYTEGVYELLVLSRFIIILTHRVINCFRISTSIFVFCFGRFCIYYKQC</sequence>
<gene>
    <name evidence="1" type="primary">Vigan.03G117400</name>
    <name evidence="1" type="ORF">VIGAN_03117400</name>
</gene>
<dbReference type="AlphaFoldDB" id="A0A0S3RLH0"/>
<accession>A0A0S3RLH0</accession>
<organism evidence="1 2">
    <name type="scientific">Vigna angularis var. angularis</name>
    <dbReference type="NCBI Taxonomy" id="157739"/>
    <lineage>
        <taxon>Eukaryota</taxon>
        <taxon>Viridiplantae</taxon>
        <taxon>Streptophyta</taxon>
        <taxon>Embryophyta</taxon>
        <taxon>Tracheophyta</taxon>
        <taxon>Spermatophyta</taxon>
        <taxon>Magnoliopsida</taxon>
        <taxon>eudicotyledons</taxon>
        <taxon>Gunneridae</taxon>
        <taxon>Pentapetalae</taxon>
        <taxon>rosids</taxon>
        <taxon>fabids</taxon>
        <taxon>Fabales</taxon>
        <taxon>Fabaceae</taxon>
        <taxon>Papilionoideae</taxon>
        <taxon>50 kb inversion clade</taxon>
        <taxon>NPAAA clade</taxon>
        <taxon>indigoferoid/millettioid clade</taxon>
        <taxon>Phaseoleae</taxon>
        <taxon>Vigna</taxon>
    </lineage>
</organism>
<dbReference type="Proteomes" id="UP000291084">
    <property type="component" value="Chromosome 3"/>
</dbReference>
<keyword evidence="2" id="KW-1185">Reference proteome</keyword>
<proteinExistence type="predicted"/>
<dbReference type="EMBL" id="AP015036">
    <property type="protein sequence ID" value="BAT81450.1"/>
    <property type="molecule type" value="Genomic_DNA"/>
</dbReference>
<protein>
    <submittedName>
        <fullName evidence="1">Uncharacterized protein</fullName>
    </submittedName>
</protein>
<feature type="non-terminal residue" evidence="1">
    <location>
        <position position="1"/>
    </location>
</feature>